<dbReference type="RefSeq" id="WP_380817248.1">
    <property type="nucleotide sequence ID" value="NZ_JBHRXP010000007.1"/>
</dbReference>
<accession>A0ABV7SXP4</accession>
<dbReference type="EMBL" id="JBHRXP010000007">
    <property type="protein sequence ID" value="MFC3581789.1"/>
    <property type="molecule type" value="Genomic_DNA"/>
</dbReference>
<name>A0ABV7SXP4_9SPHN</name>
<evidence type="ECO:0000313" key="2">
    <source>
        <dbReference type="EMBL" id="MFC3581789.1"/>
    </source>
</evidence>
<proteinExistence type="predicted"/>
<gene>
    <name evidence="2" type="ORF">ACFONA_16585</name>
</gene>
<dbReference type="Proteomes" id="UP001595713">
    <property type="component" value="Unassembled WGS sequence"/>
</dbReference>
<keyword evidence="3" id="KW-1185">Reference proteome</keyword>
<organism evidence="2 3">
    <name type="scientific">Sphingomonas hylomeconis</name>
    <dbReference type="NCBI Taxonomy" id="1395958"/>
    <lineage>
        <taxon>Bacteria</taxon>
        <taxon>Pseudomonadati</taxon>
        <taxon>Pseudomonadota</taxon>
        <taxon>Alphaproteobacteria</taxon>
        <taxon>Sphingomonadales</taxon>
        <taxon>Sphingomonadaceae</taxon>
        <taxon>Sphingomonas</taxon>
    </lineage>
</organism>
<dbReference type="Pfam" id="PF06127">
    <property type="entry name" value="Mpo1-like"/>
    <property type="match status" value="1"/>
</dbReference>
<dbReference type="InterPro" id="IPR009305">
    <property type="entry name" value="Mpo1-like"/>
</dbReference>
<reference evidence="3" key="1">
    <citation type="journal article" date="2019" name="Int. J. Syst. Evol. Microbiol.">
        <title>The Global Catalogue of Microorganisms (GCM) 10K type strain sequencing project: providing services to taxonomists for standard genome sequencing and annotation.</title>
        <authorList>
            <consortium name="The Broad Institute Genomics Platform"/>
            <consortium name="The Broad Institute Genome Sequencing Center for Infectious Disease"/>
            <person name="Wu L."/>
            <person name="Ma J."/>
        </authorList>
    </citation>
    <scope>NUCLEOTIDE SEQUENCE [LARGE SCALE GENOMIC DNA]</scope>
    <source>
        <strain evidence="3">KCTC 42739</strain>
    </source>
</reference>
<feature type="region of interest" description="Disordered" evidence="1">
    <location>
        <begin position="1"/>
        <end position="22"/>
    </location>
</feature>
<evidence type="ECO:0000313" key="3">
    <source>
        <dbReference type="Proteomes" id="UP001595713"/>
    </source>
</evidence>
<dbReference type="PANTHER" id="PTHR34205:SF2">
    <property type="entry name" value="DUF962 DOMAIN-CONTAINING PROTEIN"/>
    <property type="match status" value="1"/>
</dbReference>
<sequence>MGRHRGLATAGGQIASAPWRRTPPMPRSGAGFAWAAHFGVERNRPAIFTYPRWSPISDYRMYCPWLSGRPGPDLRVAGVA</sequence>
<comment type="caution">
    <text evidence="2">The sequence shown here is derived from an EMBL/GenBank/DDBJ whole genome shotgun (WGS) entry which is preliminary data.</text>
</comment>
<evidence type="ECO:0000256" key="1">
    <source>
        <dbReference type="SAM" id="MobiDB-lite"/>
    </source>
</evidence>
<protein>
    <submittedName>
        <fullName evidence="2">Mpo1-like protein</fullName>
    </submittedName>
</protein>
<dbReference type="PANTHER" id="PTHR34205">
    <property type="entry name" value="TRANSMEMBRANE PROTEIN"/>
    <property type="match status" value="1"/>
</dbReference>